<comment type="caution">
    <text evidence="3">The sequence shown here is derived from an EMBL/GenBank/DDBJ whole genome shotgun (WGS) entry which is preliminary data.</text>
</comment>
<feature type="compositionally biased region" description="Acidic residues" evidence="1">
    <location>
        <begin position="1016"/>
        <end position="1026"/>
    </location>
</feature>
<keyword evidence="4" id="KW-1185">Reference proteome</keyword>
<reference evidence="3 4" key="1">
    <citation type="journal article" date="2019" name="Nat. Ecol. Evol.">
        <title>Megaphylogeny resolves global patterns of mushroom evolution.</title>
        <authorList>
            <person name="Varga T."/>
            <person name="Krizsan K."/>
            <person name="Foldi C."/>
            <person name="Dima B."/>
            <person name="Sanchez-Garcia M."/>
            <person name="Sanchez-Ramirez S."/>
            <person name="Szollosi G.J."/>
            <person name="Szarkandi J.G."/>
            <person name="Papp V."/>
            <person name="Albert L."/>
            <person name="Andreopoulos W."/>
            <person name="Angelini C."/>
            <person name="Antonin V."/>
            <person name="Barry K.W."/>
            <person name="Bougher N.L."/>
            <person name="Buchanan P."/>
            <person name="Buyck B."/>
            <person name="Bense V."/>
            <person name="Catcheside P."/>
            <person name="Chovatia M."/>
            <person name="Cooper J."/>
            <person name="Damon W."/>
            <person name="Desjardin D."/>
            <person name="Finy P."/>
            <person name="Geml J."/>
            <person name="Haridas S."/>
            <person name="Hughes K."/>
            <person name="Justo A."/>
            <person name="Karasinski D."/>
            <person name="Kautmanova I."/>
            <person name="Kiss B."/>
            <person name="Kocsube S."/>
            <person name="Kotiranta H."/>
            <person name="LaButti K.M."/>
            <person name="Lechner B.E."/>
            <person name="Liimatainen K."/>
            <person name="Lipzen A."/>
            <person name="Lukacs Z."/>
            <person name="Mihaltcheva S."/>
            <person name="Morgado L.N."/>
            <person name="Niskanen T."/>
            <person name="Noordeloos M.E."/>
            <person name="Ohm R.A."/>
            <person name="Ortiz-Santana B."/>
            <person name="Ovrebo C."/>
            <person name="Racz N."/>
            <person name="Riley R."/>
            <person name="Savchenko A."/>
            <person name="Shiryaev A."/>
            <person name="Soop K."/>
            <person name="Spirin V."/>
            <person name="Szebenyi C."/>
            <person name="Tomsovsky M."/>
            <person name="Tulloss R.E."/>
            <person name="Uehling J."/>
            <person name="Grigoriev I.V."/>
            <person name="Vagvolgyi C."/>
            <person name="Papp T."/>
            <person name="Martin F.M."/>
            <person name="Miettinen O."/>
            <person name="Hibbett D.S."/>
            <person name="Nagy L.G."/>
        </authorList>
    </citation>
    <scope>NUCLEOTIDE SEQUENCE [LARGE SCALE GENOMIC DNA]</scope>
    <source>
        <strain evidence="3 4">FP101781</strain>
    </source>
</reference>
<dbReference type="Proteomes" id="UP000298030">
    <property type="component" value="Unassembled WGS sequence"/>
</dbReference>
<dbReference type="Pfam" id="PF18758">
    <property type="entry name" value="KDZ"/>
    <property type="match status" value="1"/>
</dbReference>
<proteinExistence type="predicted"/>
<dbReference type="OrthoDB" id="3214502at2759"/>
<protein>
    <recommendedName>
        <fullName evidence="2">CxC2-like cysteine cluster KDZ transposase-associated domain-containing protein</fullName>
    </recommendedName>
</protein>
<feature type="compositionally biased region" description="Polar residues" evidence="1">
    <location>
        <begin position="24"/>
        <end position="39"/>
    </location>
</feature>
<feature type="region of interest" description="Disordered" evidence="1">
    <location>
        <begin position="971"/>
        <end position="1073"/>
    </location>
</feature>
<feature type="compositionally biased region" description="Acidic residues" evidence="1">
    <location>
        <begin position="976"/>
        <end position="1007"/>
    </location>
</feature>
<feature type="region of interest" description="Disordered" evidence="1">
    <location>
        <begin position="1"/>
        <end position="69"/>
    </location>
</feature>
<dbReference type="EMBL" id="QPFP01000570">
    <property type="protein sequence ID" value="TEB06358.1"/>
    <property type="molecule type" value="Genomic_DNA"/>
</dbReference>
<dbReference type="InterPro" id="IPR040521">
    <property type="entry name" value="KDZ"/>
</dbReference>
<feature type="domain" description="CxC2-like cysteine cluster KDZ transposase-associated" evidence="2">
    <location>
        <begin position="216"/>
        <end position="280"/>
    </location>
</feature>
<evidence type="ECO:0000259" key="2">
    <source>
        <dbReference type="Pfam" id="PF18803"/>
    </source>
</evidence>
<evidence type="ECO:0000256" key="1">
    <source>
        <dbReference type="SAM" id="MobiDB-lite"/>
    </source>
</evidence>
<evidence type="ECO:0000313" key="3">
    <source>
        <dbReference type="EMBL" id="TEB06358.1"/>
    </source>
</evidence>
<accession>A0A4Y7RBH2</accession>
<feature type="region of interest" description="Disordered" evidence="1">
    <location>
        <begin position="180"/>
        <end position="207"/>
    </location>
</feature>
<dbReference type="InterPro" id="IPR041457">
    <property type="entry name" value="CxC2_KDZ-assoc"/>
</dbReference>
<dbReference type="PANTHER" id="PTHR33096">
    <property type="entry name" value="CXC2 DOMAIN-CONTAINING PROTEIN"/>
    <property type="match status" value="1"/>
</dbReference>
<feature type="compositionally biased region" description="Basic residues" evidence="1">
    <location>
        <begin position="1"/>
        <end position="10"/>
    </location>
</feature>
<sequence length="1073" mass="121701">MRRSRQKRAVSPHLPIAALESGHPHSSGTPATTITFQTKPSRKRRKQESNQEPLRRPPMNPKSQDSPTVTVTIPLRSSATKSPNDYMQDWLPLRSEYLQIILDSQQQPPETCHNCRDQAITYRCLTCCTNNYLCWACCGECHDQHPLHRIEVWTGSHWEPSWLWRLGVCGILGHRGRRCPHAPSKNKRSSPPLLPPHNDTSYGASPEGRKLDGNSVLVCSCMGAEELHIQLLKAGFYPATSTETRTVFTFELLDLYLAETLECHTATHSFYSKLQRLTNESFPSSVPDRYRELLRVGRQWRNLKELMTPGEGDLALFCAACPQPGINLPDSWQLDPEQWVYTRVNVMDGNFICIHRMLKNQEGDMVWLKGNGEGFMTSKGPYDTYVENAVEDKEVSKCYNYRAIADRGKAYKGCDASGIGAAACGRHGAFIPTSVLDFQKGERQMNMDYCWTKSVQYGRMKDAPHLLYLYDINCQYPVNLNIRLKRYDCLEKPSLLDKTTWGIGTWHVHGHKESCLARFSPSFIPGAGRVGGEILESLWSRTNDIGRTSSIMTRAHRSEVLDANLNDSNTKKMQDLPNTLSDKLLSSAKELDEARADFDHLDSTASESQRKAWPALLQSALTQRKTNLKAMDIFTVHISKRMFSYVTSFLSKSRRAVQTRLINEENSKGGHARGVPKWLTLGIDIQQLQQQVIQFVRRCGDSPTEAHALDIATRRERILLRIQEHTNLAGSLFPLLNMDDLALISSPKTLCQCDGLEIPMPSTVRSLPQVWKTIQSREIELRTAQAHECLHKMRVEIGHKLFLFPIQHPLRGYAAVNNANRVINLYVANYNVARWSLLRLRAPEPTTSQLRILLPTHLRALPAIYDHKMRGERNKSASWIWSVDVAGDALAEPYLDELHRVTWLRARARLDRWEEEHILIKREMEWTSTYFNHKAKGRNQSPAQQAWARRCAATWRLRGVHASETFDVSRQKLNVDDVEDSENEASENEASENEASGDEASDDETSGDEASANEASENEASDGDSNDGDRSPHVGRRLWDPDMEEEWHPTGDISVQDQGETPPMSDVDEVSEA</sequence>
<organism evidence="3 4">
    <name type="scientific">Coprinellus micaceus</name>
    <name type="common">Glistening ink-cap mushroom</name>
    <name type="synonym">Coprinus micaceus</name>
    <dbReference type="NCBI Taxonomy" id="71717"/>
    <lineage>
        <taxon>Eukaryota</taxon>
        <taxon>Fungi</taxon>
        <taxon>Dikarya</taxon>
        <taxon>Basidiomycota</taxon>
        <taxon>Agaricomycotina</taxon>
        <taxon>Agaricomycetes</taxon>
        <taxon>Agaricomycetidae</taxon>
        <taxon>Agaricales</taxon>
        <taxon>Agaricineae</taxon>
        <taxon>Psathyrellaceae</taxon>
        <taxon>Coprinellus</taxon>
    </lineage>
</organism>
<dbReference type="AlphaFoldDB" id="A0A4Y7RBH2"/>
<dbReference type="PANTHER" id="PTHR33096:SF1">
    <property type="entry name" value="CXC1-LIKE CYSTEINE CLUSTER ASSOCIATED WITH KDZ TRANSPOSASES DOMAIN-CONTAINING PROTEIN"/>
    <property type="match status" value="1"/>
</dbReference>
<gene>
    <name evidence="3" type="ORF">FA13DRAFT_1760159</name>
</gene>
<feature type="compositionally biased region" description="Basic and acidic residues" evidence="1">
    <location>
        <begin position="1027"/>
        <end position="1040"/>
    </location>
</feature>
<name>A0A4Y7RBH2_COPMI</name>
<dbReference type="Pfam" id="PF18803">
    <property type="entry name" value="CxC2"/>
    <property type="match status" value="1"/>
</dbReference>
<evidence type="ECO:0000313" key="4">
    <source>
        <dbReference type="Proteomes" id="UP000298030"/>
    </source>
</evidence>